<name>A0ABR7D689_9BACT</name>
<dbReference type="InterPro" id="IPR032534">
    <property type="entry name" value="EcxA_zinc-bd"/>
</dbReference>
<dbReference type="CDD" id="cd04276">
    <property type="entry name" value="ZnMc_MMP_like_2"/>
    <property type="match status" value="1"/>
</dbReference>
<dbReference type="Gene3D" id="3.40.390.10">
    <property type="entry name" value="Collagenase (Catalytic Domain)"/>
    <property type="match status" value="1"/>
</dbReference>
<dbReference type="PANTHER" id="PTHR38478:SF1">
    <property type="entry name" value="ZINC DEPENDENT METALLOPROTEASE DOMAIN LIPOPROTEIN"/>
    <property type="match status" value="1"/>
</dbReference>
<keyword evidence="4" id="KW-0378">Hydrolase</keyword>
<dbReference type="Pfam" id="PF17148">
    <property type="entry name" value="DUF5117"/>
    <property type="match status" value="1"/>
</dbReference>
<dbReference type="SUPFAM" id="SSF55486">
    <property type="entry name" value="Metalloproteases ('zincins'), catalytic domain"/>
    <property type="match status" value="1"/>
</dbReference>
<dbReference type="PANTHER" id="PTHR38478">
    <property type="entry name" value="PEPTIDASE M1A AND M12B"/>
    <property type="match status" value="1"/>
</dbReference>
<feature type="domain" description="DUF5118" evidence="3">
    <location>
        <begin position="56"/>
        <end position="106"/>
    </location>
</feature>
<keyword evidence="5" id="KW-1185">Reference proteome</keyword>
<evidence type="ECO:0000259" key="3">
    <source>
        <dbReference type="Pfam" id="PF17162"/>
    </source>
</evidence>
<evidence type="ECO:0000313" key="5">
    <source>
        <dbReference type="Proteomes" id="UP000646484"/>
    </source>
</evidence>
<dbReference type="Pfam" id="PF16313">
    <property type="entry name" value="DUF4953"/>
    <property type="match status" value="1"/>
</dbReference>
<sequence length="895" mass="101097">MFNLKLLKMRRLSSFLLLLTLLVPVAGESYAGGLFKKKKKKVTTEEVKEPVKKKKSKYEKLVQTPGIVTAKGDFLTIHKVGQKVYLEYPLKYMGRDILVGGTLSATSEPLLLNVGYKYSAPVLYRVVKKDSSIVFNKPNLAATMGENKEWVKKAMEKSYIDIPAKSFTVHSYNADSSAVVIEVTSFIKDNKALAPKVSGGLLTSSPVSSKFTFEGVKAFEDNASLEVAQPVEAQYMTLFGSIPLGQVSTRSVITFLLLPDSKMRPRVQDSRVGIFYSLNSASARMQFPIRKISQEKDGFDTYVLANRWRVEPKDMEAWKRGELVEPVKPIVWYVDDAFPDEWRGPIKAAVLNWNKAFEKIGFKNVMVAKDFPKDDPNFDPDNLKYSCIRYCPNAEANAMGPSWVDPTTGEIINASVIVYNNVVQLINNWRFVQTAQVDPRVRAVKMPKDVFDESLTYVITHEIGHTLGMLHNMSASASVPVDSLRSVSFTQKYGTTPSIMDYARFNYVAQPGDKGVKLTPPDLGVYDYYVIKWLYSPVPEAKDMWEESKIAEKWIDEKAGDPRYRYGRQQLAFRIDPSALEEDLGDDPVKAGTYGIKNLKYILNHLNEWISDDPDFSHRMQLYSGIQEQYMRYLLNALYQVGGIYLSQVKDGTAGEAVKSVARAKQKEALAWVLKELRNSSWIDRPELINKTKLAVYPSAKIIAAVSKVIESKRAMVLLSSHVSQDKNLYTIGDYYDDLYAGVFAPTIQGKKLNQEEKLLQKNIFNRMGVTCTDYIKNTRAIKSLHPSLEEMMAYNLFSKSFMDEMYRHLQEMEQESGLGTVARQLLPVQFGQAASPFQEEVEIGVIDETFGYNQAMLKRVVTLLKSKVGAANRDDRVHYESLISMAEAVKQVSK</sequence>
<dbReference type="InterPro" id="IPR034032">
    <property type="entry name" value="Zn_MMP-like_bac"/>
</dbReference>
<gene>
    <name evidence="4" type="ORF">H8S64_20500</name>
</gene>
<dbReference type="InterPro" id="IPR033428">
    <property type="entry name" value="DUF5118"/>
</dbReference>
<feature type="domain" description="DUF5117" evidence="2">
    <location>
        <begin position="128"/>
        <end position="313"/>
    </location>
</feature>
<dbReference type="EMBL" id="JACOOH010000011">
    <property type="protein sequence ID" value="MBC5623481.1"/>
    <property type="molecule type" value="Genomic_DNA"/>
</dbReference>
<protein>
    <submittedName>
        <fullName evidence="4">Zinc-dependent metalloprotease</fullName>
    </submittedName>
</protein>
<keyword evidence="4" id="KW-0645">Protease</keyword>
<dbReference type="InterPro" id="IPR024079">
    <property type="entry name" value="MetalloPept_cat_dom_sf"/>
</dbReference>
<evidence type="ECO:0000313" key="4">
    <source>
        <dbReference type="EMBL" id="MBC5623481.1"/>
    </source>
</evidence>
<organism evidence="4 5">
    <name type="scientific">Butyricimonas hominis</name>
    <dbReference type="NCBI Taxonomy" id="2763032"/>
    <lineage>
        <taxon>Bacteria</taxon>
        <taxon>Pseudomonadati</taxon>
        <taxon>Bacteroidota</taxon>
        <taxon>Bacteroidia</taxon>
        <taxon>Bacteroidales</taxon>
        <taxon>Odoribacteraceae</taxon>
        <taxon>Butyricimonas</taxon>
    </lineage>
</organism>
<reference evidence="4 5" key="1">
    <citation type="submission" date="2020-08" db="EMBL/GenBank/DDBJ databases">
        <title>Genome public.</title>
        <authorList>
            <person name="Liu C."/>
            <person name="Sun Q."/>
        </authorList>
    </citation>
    <scope>NUCLEOTIDE SEQUENCE [LARGE SCALE GENOMIC DNA]</scope>
    <source>
        <strain evidence="4 5">NSJ-56</strain>
    </source>
</reference>
<evidence type="ECO:0000259" key="1">
    <source>
        <dbReference type="Pfam" id="PF16313"/>
    </source>
</evidence>
<keyword evidence="4" id="KW-0482">Metalloprotease</keyword>
<dbReference type="Proteomes" id="UP000646484">
    <property type="component" value="Unassembled WGS sequence"/>
</dbReference>
<proteinExistence type="predicted"/>
<accession>A0ABR7D689</accession>
<dbReference type="GO" id="GO:0008237">
    <property type="term" value="F:metallopeptidase activity"/>
    <property type="evidence" value="ECO:0007669"/>
    <property type="project" value="UniProtKB-KW"/>
</dbReference>
<evidence type="ECO:0000259" key="2">
    <source>
        <dbReference type="Pfam" id="PF17148"/>
    </source>
</evidence>
<dbReference type="InterPro" id="IPR033413">
    <property type="entry name" value="DUF5117"/>
</dbReference>
<feature type="domain" description="EcxA zinc-binding" evidence="1">
    <location>
        <begin position="445"/>
        <end position="748"/>
    </location>
</feature>
<dbReference type="Pfam" id="PF17162">
    <property type="entry name" value="DUF5118"/>
    <property type="match status" value="1"/>
</dbReference>
<comment type="caution">
    <text evidence="4">The sequence shown here is derived from an EMBL/GenBank/DDBJ whole genome shotgun (WGS) entry which is preliminary data.</text>
</comment>